<reference evidence="2 3" key="1">
    <citation type="submission" date="2023-10" db="EMBL/GenBank/DDBJ databases">
        <title>Niallia locisalis sp.nov. isolated from a salt pond sample.</title>
        <authorList>
            <person name="Li X.-J."/>
            <person name="Dong L."/>
        </authorList>
    </citation>
    <scope>NUCLEOTIDE SEQUENCE [LARGE SCALE GENOMIC DNA]</scope>
    <source>
        <strain evidence="2 3">DSM 29761</strain>
    </source>
</reference>
<keyword evidence="3" id="KW-1185">Reference proteome</keyword>
<accession>A0ABZ2CPM0</accession>
<feature type="transmembrane region" description="Helical" evidence="1">
    <location>
        <begin position="170"/>
        <end position="188"/>
    </location>
</feature>
<name>A0ABZ2CPM0_9BACI</name>
<dbReference type="Proteomes" id="UP001357223">
    <property type="component" value="Chromosome"/>
</dbReference>
<keyword evidence="1" id="KW-0472">Membrane</keyword>
<evidence type="ECO:0000313" key="3">
    <source>
        <dbReference type="Proteomes" id="UP001357223"/>
    </source>
</evidence>
<organism evidence="2 3">
    <name type="scientific">Niallia oryzisoli</name>
    <dbReference type="NCBI Taxonomy" id="1737571"/>
    <lineage>
        <taxon>Bacteria</taxon>
        <taxon>Bacillati</taxon>
        <taxon>Bacillota</taxon>
        <taxon>Bacilli</taxon>
        <taxon>Bacillales</taxon>
        <taxon>Bacillaceae</taxon>
        <taxon>Niallia</taxon>
    </lineage>
</organism>
<sequence>MFNQQYERTASWHKEYEQRVEEQNWDENKKVATKRVIEMIRNRDAYFTEEDTNDLDLFTGGIDTIVKTNNMINNFKSSKLDLVSLFNDIKAQNEDYRVIRDHFEMPQNLRGHFVHLYSIVKNIQSPDNFIVSYKFERSINQLIFGKRSEDDYLDLQDTYRNFPKINNNKVLTFYVYTAVILNLIAIDINELNPPLKQKE</sequence>
<protein>
    <submittedName>
        <fullName evidence="2">Uncharacterized protein</fullName>
    </submittedName>
</protein>
<keyword evidence="1" id="KW-0812">Transmembrane</keyword>
<dbReference type="EMBL" id="CP137640">
    <property type="protein sequence ID" value="WVX83658.1"/>
    <property type="molecule type" value="Genomic_DNA"/>
</dbReference>
<evidence type="ECO:0000256" key="1">
    <source>
        <dbReference type="SAM" id="Phobius"/>
    </source>
</evidence>
<dbReference type="RefSeq" id="WP_338452535.1">
    <property type="nucleotide sequence ID" value="NZ_CP137640.1"/>
</dbReference>
<evidence type="ECO:0000313" key="2">
    <source>
        <dbReference type="EMBL" id="WVX83658.1"/>
    </source>
</evidence>
<keyword evidence="1" id="KW-1133">Transmembrane helix</keyword>
<gene>
    <name evidence="2" type="ORF">R4Z09_12040</name>
</gene>
<proteinExistence type="predicted"/>